<dbReference type="AlphaFoldDB" id="A0A8T2RU86"/>
<name>A0A8T2RU86_CERRI</name>
<sequence length="101" mass="11932">MDSLKLLSKEVREKEQFLEKQTIILYKNVAHVQWKYVEAMKEELLHMRPAWVKLIDLPSFLWHSIGNVAKRLGKVIYTTSISAANKNKVCIMWNISRRFSL</sequence>
<evidence type="ECO:0000313" key="1">
    <source>
        <dbReference type="EMBL" id="KAH7300089.1"/>
    </source>
</evidence>
<comment type="caution">
    <text evidence="1">The sequence shown here is derived from an EMBL/GenBank/DDBJ whole genome shotgun (WGS) entry which is preliminary data.</text>
</comment>
<reference evidence="1" key="1">
    <citation type="submission" date="2021-08" db="EMBL/GenBank/DDBJ databases">
        <title>WGS assembly of Ceratopteris richardii.</title>
        <authorList>
            <person name="Marchant D.B."/>
            <person name="Chen G."/>
            <person name="Jenkins J."/>
            <person name="Shu S."/>
            <person name="Leebens-Mack J."/>
            <person name="Grimwood J."/>
            <person name="Schmutz J."/>
            <person name="Soltis P."/>
            <person name="Soltis D."/>
            <person name="Chen Z.-H."/>
        </authorList>
    </citation>
    <scope>NUCLEOTIDE SEQUENCE</scope>
    <source>
        <strain evidence="1">Whitten #5841</strain>
        <tissue evidence="1">Leaf</tissue>
    </source>
</reference>
<dbReference type="Proteomes" id="UP000825935">
    <property type="component" value="Chromosome 24"/>
</dbReference>
<organism evidence="1 2">
    <name type="scientific">Ceratopteris richardii</name>
    <name type="common">Triangle waterfern</name>
    <dbReference type="NCBI Taxonomy" id="49495"/>
    <lineage>
        <taxon>Eukaryota</taxon>
        <taxon>Viridiplantae</taxon>
        <taxon>Streptophyta</taxon>
        <taxon>Embryophyta</taxon>
        <taxon>Tracheophyta</taxon>
        <taxon>Polypodiopsida</taxon>
        <taxon>Polypodiidae</taxon>
        <taxon>Polypodiales</taxon>
        <taxon>Pteridineae</taxon>
        <taxon>Pteridaceae</taxon>
        <taxon>Parkerioideae</taxon>
        <taxon>Ceratopteris</taxon>
    </lineage>
</organism>
<accession>A0A8T2RU86</accession>
<gene>
    <name evidence="1" type="ORF">KP509_24G044600</name>
</gene>
<dbReference type="EMBL" id="CM035429">
    <property type="protein sequence ID" value="KAH7300089.1"/>
    <property type="molecule type" value="Genomic_DNA"/>
</dbReference>
<protein>
    <submittedName>
        <fullName evidence="1">Uncharacterized protein</fullName>
    </submittedName>
</protein>
<evidence type="ECO:0000313" key="2">
    <source>
        <dbReference type="Proteomes" id="UP000825935"/>
    </source>
</evidence>
<keyword evidence="2" id="KW-1185">Reference proteome</keyword>
<proteinExistence type="predicted"/>